<dbReference type="Gene3D" id="3.40.50.620">
    <property type="entry name" value="HUPs"/>
    <property type="match status" value="1"/>
</dbReference>
<reference evidence="3 4" key="1">
    <citation type="submission" date="2016-11" db="EMBL/GenBank/DDBJ databases">
        <authorList>
            <person name="Jaros S."/>
            <person name="Januszkiewicz K."/>
            <person name="Wedrychowicz H."/>
        </authorList>
    </citation>
    <scope>NUCLEOTIDE SEQUENCE [LARGE SCALE GENOMIC DNA]</scope>
    <source>
        <strain evidence="3 4">DSM 18899</strain>
    </source>
</reference>
<dbReference type="InterPro" id="IPR051599">
    <property type="entry name" value="Cell_Envelope_Assoc"/>
</dbReference>
<dbReference type="AlphaFoldDB" id="A0A1K2H3L6"/>
<evidence type="ECO:0000256" key="1">
    <source>
        <dbReference type="SAM" id="Phobius"/>
    </source>
</evidence>
<gene>
    <name evidence="3" type="ORF">SAMN02745887_00129</name>
</gene>
<feature type="transmembrane region" description="Helical" evidence="1">
    <location>
        <begin position="12"/>
        <end position="30"/>
    </location>
</feature>
<dbReference type="GO" id="GO:0000270">
    <property type="term" value="P:peptidoglycan metabolic process"/>
    <property type="evidence" value="ECO:0007669"/>
    <property type="project" value="TreeGrafter"/>
</dbReference>
<name>A0A1K2H3L6_9NEIS</name>
<dbReference type="Proteomes" id="UP000186513">
    <property type="component" value="Unassembled WGS sequence"/>
</dbReference>
<dbReference type="GO" id="GO:0005886">
    <property type="term" value="C:plasma membrane"/>
    <property type="evidence" value="ECO:0007669"/>
    <property type="project" value="TreeGrafter"/>
</dbReference>
<keyword evidence="1" id="KW-1133">Transmembrane helix</keyword>
<dbReference type="InterPro" id="IPR014729">
    <property type="entry name" value="Rossmann-like_a/b/a_fold"/>
</dbReference>
<keyword evidence="4" id="KW-1185">Reference proteome</keyword>
<keyword evidence="1" id="KW-0812">Transmembrane</keyword>
<dbReference type="OrthoDB" id="9809813at2"/>
<evidence type="ECO:0000313" key="3">
    <source>
        <dbReference type="EMBL" id="SFZ70259.1"/>
    </source>
</evidence>
<dbReference type="EMBL" id="FPKR01000001">
    <property type="protein sequence ID" value="SFZ70259.1"/>
    <property type="molecule type" value="Genomic_DNA"/>
</dbReference>
<dbReference type="InterPro" id="IPR003848">
    <property type="entry name" value="DUF218"/>
</dbReference>
<dbReference type="Pfam" id="PF02698">
    <property type="entry name" value="DUF218"/>
    <property type="match status" value="1"/>
</dbReference>
<feature type="transmembrane region" description="Helical" evidence="1">
    <location>
        <begin position="39"/>
        <end position="61"/>
    </location>
</feature>
<dbReference type="PANTHER" id="PTHR30336:SF4">
    <property type="entry name" value="ENVELOPE BIOGENESIS FACTOR ELYC"/>
    <property type="match status" value="1"/>
</dbReference>
<dbReference type="PANTHER" id="PTHR30336">
    <property type="entry name" value="INNER MEMBRANE PROTEIN, PROBABLE PERMEASE"/>
    <property type="match status" value="1"/>
</dbReference>
<organism evidence="3 4">
    <name type="scientific">Chitinimonas taiwanensis DSM 18899</name>
    <dbReference type="NCBI Taxonomy" id="1121279"/>
    <lineage>
        <taxon>Bacteria</taxon>
        <taxon>Pseudomonadati</taxon>
        <taxon>Pseudomonadota</taxon>
        <taxon>Betaproteobacteria</taxon>
        <taxon>Neisseriales</taxon>
        <taxon>Chitinibacteraceae</taxon>
        <taxon>Chitinimonas</taxon>
    </lineage>
</organism>
<proteinExistence type="predicted"/>
<keyword evidence="1" id="KW-0472">Membrane</keyword>
<dbReference type="STRING" id="1121279.SAMN02745887_00129"/>
<feature type="domain" description="DUF218" evidence="2">
    <location>
        <begin position="79"/>
        <end position="240"/>
    </location>
</feature>
<dbReference type="RefSeq" id="WP_072426686.1">
    <property type="nucleotide sequence ID" value="NZ_FPKR01000001.1"/>
</dbReference>
<evidence type="ECO:0000259" key="2">
    <source>
        <dbReference type="Pfam" id="PF02698"/>
    </source>
</evidence>
<protein>
    <submittedName>
        <fullName evidence="3">Uncharacterized SAM-binding protein YcdF, DUF218 family</fullName>
    </submittedName>
</protein>
<dbReference type="GO" id="GO:0043164">
    <property type="term" value="P:Gram-negative-bacterium-type cell wall biogenesis"/>
    <property type="evidence" value="ECO:0007669"/>
    <property type="project" value="TreeGrafter"/>
</dbReference>
<sequence>MLFLLKKLVAKLLLPPTLPLLLALAGLLALKRWPRAGRCLIALGLFGLWLFSTPVSVDWLARQLETARPPSAAELASAQAIVVLAGGKERYAPEYGGNSPNQISLGRLRYGARLARQTGLPLLLTGGAPSGGRPEATLMAEALQLDFGLQARWVESASLDTHDNARFSAALLRQAGVHRIVLVSDASHLPRARYEFERAGLSVIDGPTRYLGGNGEQRYSWLPNGNAAQTGHQIAHEWLGRLAQQLRTPI</sequence>
<dbReference type="CDD" id="cd06259">
    <property type="entry name" value="YdcF-like"/>
    <property type="match status" value="1"/>
</dbReference>
<evidence type="ECO:0000313" key="4">
    <source>
        <dbReference type="Proteomes" id="UP000186513"/>
    </source>
</evidence>
<accession>A0A1K2H3L6</accession>